<dbReference type="AlphaFoldDB" id="A0A174ZGA2"/>
<dbReference type="SUPFAM" id="SSF52266">
    <property type="entry name" value="SGNH hydrolase"/>
    <property type="match status" value="1"/>
</dbReference>
<dbReference type="Proteomes" id="UP000095780">
    <property type="component" value="Unassembled WGS sequence"/>
</dbReference>
<accession>A0A174ZGA2</accession>
<reference evidence="1 2" key="1">
    <citation type="submission" date="2015-09" db="EMBL/GenBank/DDBJ databases">
        <authorList>
            <consortium name="Pathogen Informatics"/>
        </authorList>
    </citation>
    <scope>NUCLEOTIDE SEQUENCE [LARGE SCALE GENOMIC DNA]</scope>
    <source>
        <strain evidence="1 2">2789STDY5834878</strain>
    </source>
</reference>
<proteinExistence type="predicted"/>
<organism evidence="1 2">
    <name type="scientific">Lachnospira eligens</name>
    <dbReference type="NCBI Taxonomy" id="39485"/>
    <lineage>
        <taxon>Bacteria</taxon>
        <taxon>Bacillati</taxon>
        <taxon>Bacillota</taxon>
        <taxon>Clostridia</taxon>
        <taxon>Lachnospirales</taxon>
        <taxon>Lachnospiraceae</taxon>
        <taxon>Lachnospira</taxon>
    </lineage>
</organism>
<evidence type="ECO:0000313" key="1">
    <source>
        <dbReference type="EMBL" id="CUQ84907.1"/>
    </source>
</evidence>
<evidence type="ECO:0000313" key="2">
    <source>
        <dbReference type="Proteomes" id="UP000095780"/>
    </source>
</evidence>
<gene>
    <name evidence="1" type="ORF">ERS852492_01502</name>
</gene>
<evidence type="ECO:0008006" key="3">
    <source>
        <dbReference type="Google" id="ProtNLM"/>
    </source>
</evidence>
<name>A0A174ZGA2_9FIRM</name>
<sequence>MKKFKPILRCVIFLAGLIAIMGVIDFACVQTGYVNYILRNVCVKNNKTDYDTVIIGASHARASSDPDIIDKYSGTYSINMAIPGETVKDSYYVLEDTCRTNDIKTVILDIDYQYYFNPPKEGFYTEQFIQCQMDWRSYVKWQYIYDNMERMEIRNVFTRRQACTFTPSNMKDNIEQKLSKGYKEADIYSLDVDGGTYAGRGYFYISPVNGELAGEELLKSWSVRSKEQITGYPLKYIKRIIKYCRDNDIDLIAVTSPITPSSVGILHMENVHDTINKLLADNGVFYYDFNMARQDILPREDSDFVDKEGHMNGEFAKEYSEFLGKVIKEHKQGTKDINRYFYSSFQEMYNTEAELYGVVEK</sequence>
<protein>
    <recommendedName>
        <fullName evidence="3">SGNH/GDSL hydrolase family protein</fullName>
    </recommendedName>
</protein>
<dbReference type="EMBL" id="CZBV01000004">
    <property type="protein sequence ID" value="CUQ84907.1"/>
    <property type="molecule type" value="Genomic_DNA"/>
</dbReference>
<dbReference type="RefSeq" id="WP_055286958.1">
    <property type="nucleotide sequence ID" value="NZ_CABIXW010000004.1"/>
</dbReference>